<dbReference type="AlphaFoldDB" id="A0A1L3ZXM4"/>
<dbReference type="EC" id="1.15.1.1" evidence="2"/>
<dbReference type="PIRSF" id="PIRSF000349">
    <property type="entry name" value="SODismutase"/>
    <property type="match status" value="1"/>
</dbReference>
<dbReference type="InterPro" id="IPR006311">
    <property type="entry name" value="TAT_signal"/>
</dbReference>
<evidence type="ECO:0000313" key="8">
    <source>
        <dbReference type="Proteomes" id="UP000182063"/>
    </source>
</evidence>
<evidence type="ECO:0000256" key="4">
    <source>
        <dbReference type="ARBA" id="ARBA00023002"/>
    </source>
</evidence>
<evidence type="ECO:0000256" key="5">
    <source>
        <dbReference type="PIRSR" id="PIRSR000349-1"/>
    </source>
</evidence>
<keyword evidence="3 5" id="KW-0479">Metal-binding</keyword>
<comment type="similarity">
    <text evidence="1">Belongs to the iron/manganese superoxide dismutase family.</text>
</comment>
<dbReference type="GO" id="GO:0046872">
    <property type="term" value="F:metal ion binding"/>
    <property type="evidence" value="ECO:0007669"/>
    <property type="project" value="UniProtKB-KW"/>
</dbReference>
<evidence type="ECO:0000313" key="7">
    <source>
        <dbReference type="EMBL" id="API60393.1"/>
    </source>
</evidence>
<gene>
    <name evidence="7" type="ORF">BSL82_14785</name>
</gene>
<dbReference type="SUPFAM" id="SSF46609">
    <property type="entry name" value="Fe,Mn superoxide dismutase (SOD), N-terminal domain"/>
    <property type="match status" value="1"/>
</dbReference>
<keyword evidence="4" id="KW-0560">Oxidoreductase</keyword>
<feature type="domain" description="Manganese/iron superoxide dismutase C-terminal" evidence="6">
    <location>
        <begin position="134"/>
        <end position="233"/>
    </location>
</feature>
<feature type="binding site" evidence="5">
    <location>
        <position position="119"/>
    </location>
    <ligand>
        <name>Mn(2+)</name>
        <dbReference type="ChEBI" id="CHEBI:29035"/>
    </ligand>
</feature>
<dbReference type="Proteomes" id="UP000182063">
    <property type="component" value="Chromosome"/>
</dbReference>
<evidence type="ECO:0000259" key="6">
    <source>
        <dbReference type="Pfam" id="PF02777"/>
    </source>
</evidence>
<reference evidence="8" key="1">
    <citation type="submission" date="2016-11" db="EMBL/GenBank/DDBJ databases">
        <title>Complete Genome Sequence of alachlor-degrading Sphingomonas sp. strain JJ-A5.</title>
        <authorList>
            <person name="Lee H."/>
            <person name="Ka J.-O."/>
        </authorList>
    </citation>
    <scope>NUCLEOTIDE SEQUENCE [LARGE SCALE GENOMIC DNA]</scope>
    <source>
        <strain evidence="8">JJ-A5</strain>
    </source>
</reference>
<accession>A0A1L3ZXM4</accession>
<dbReference type="PROSITE" id="PS51318">
    <property type="entry name" value="TAT"/>
    <property type="match status" value="1"/>
</dbReference>
<feature type="binding site" evidence="5">
    <location>
        <position position="205"/>
    </location>
    <ligand>
        <name>Mn(2+)</name>
        <dbReference type="ChEBI" id="CHEBI:29035"/>
    </ligand>
</feature>
<evidence type="ECO:0000256" key="2">
    <source>
        <dbReference type="ARBA" id="ARBA00012682"/>
    </source>
</evidence>
<dbReference type="InterPro" id="IPR001189">
    <property type="entry name" value="Mn/Fe_SOD"/>
</dbReference>
<dbReference type="PANTHER" id="PTHR11404:SF6">
    <property type="entry name" value="SUPEROXIDE DISMUTASE [MN], MITOCHONDRIAL"/>
    <property type="match status" value="1"/>
</dbReference>
<dbReference type="InterPro" id="IPR019832">
    <property type="entry name" value="Mn/Fe_SOD_C"/>
</dbReference>
<dbReference type="KEGG" id="sphj:BSL82_14785"/>
<dbReference type="GO" id="GO:0004784">
    <property type="term" value="F:superoxide dismutase activity"/>
    <property type="evidence" value="ECO:0007669"/>
    <property type="project" value="UniProtKB-EC"/>
</dbReference>
<dbReference type="InterPro" id="IPR036314">
    <property type="entry name" value="SOD_C_sf"/>
</dbReference>
<dbReference type="InterPro" id="IPR050265">
    <property type="entry name" value="Fe/Mn_Superoxide_Dismutase"/>
</dbReference>
<evidence type="ECO:0000256" key="3">
    <source>
        <dbReference type="ARBA" id="ARBA00022723"/>
    </source>
</evidence>
<feature type="binding site" evidence="5">
    <location>
        <position position="201"/>
    </location>
    <ligand>
        <name>Mn(2+)</name>
        <dbReference type="ChEBI" id="CHEBI:29035"/>
    </ligand>
</feature>
<dbReference type="STRING" id="1921510.BSL82_14785"/>
<sequence length="244" mass="26375">MTIDNLSRRSAIATLGIGAAAMTINEASARTPVAAPSTVPAFAGNHQIKPLKFDPARLEGLSERLITSHHENNYAGSVKTLNALRPRLAAALADTEAPPAIYGGLKREELHRTGSVVLHEIYFDGLGGDGRAAGSVRDAIDAAFGSFATWEAEFRRTGMSLAGGSGWTILAYNVHTRSLNNHWAWDHMHGAAAGIPLLALDMYEHSFHMDYGTQAARYIDAWFKNLDWEATDRRYAQAIATASA</sequence>
<dbReference type="SUPFAM" id="SSF54719">
    <property type="entry name" value="Fe,Mn superoxide dismutase (SOD), C-terminal domain"/>
    <property type="match status" value="1"/>
</dbReference>
<dbReference type="Gene3D" id="3.55.40.20">
    <property type="entry name" value="Iron/manganese superoxide dismutase, C-terminal domain"/>
    <property type="match status" value="1"/>
</dbReference>
<keyword evidence="8" id="KW-1185">Reference proteome</keyword>
<evidence type="ECO:0000256" key="1">
    <source>
        <dbReference type="ARBA" id="ARBA00008714"/>
    </source>
</evidence>
<dbReference type="InterPro" id="IPR036324">
    <property type="entry name" value="Mn/Fe_SOD_N_sf"/>
</dbReference>
<dbReference type="EMBL" id="CP018221">
    <property type="protein sequence ID" value="API60393.1"/>
    <property type="molecule type" value="Genomic_DNA"/>
</dbReference>
<dbReference type="Pfam" id="PF02777">
    <property type="entry name" value="Sod_Fe_C"/>
    <property type="match status" value="1"/>
</dbReference>
<organism evidence="7 8">
    <name type="scientific">Tardibacter chloracetimidivorans</name>
    <dbReference type="NCBI Taxonomy" id="1921510"/>
    <lineage>
        <taxon>Bacteria</taxon>
        <taxon>Pseudomonadati</taxon>
        <taxon>Pseudomonadota</taxon>
        <taxon>Alphaproteobacteria</taxon>
        <taxon>Sphingomonadales</taxon>
        <taxon>Sphingomonadaceae</taxon>
        <taxon>Tardibacter</taxon>
    </lineage>
</organism>
<name>A0A1L3ZXM4_9SPHN</name>
<protein>
    <recommendedName>
        <fullName evidence="2">superoxide dismutase</fullName>
        <ecNumber evidence="2">1.15.1.1</ecNumber>
    </recommendedName>
</protein>
<dbReference type="PANTHER" id="PTHR11404">
    <property type="entry name" value="SUPEROXIDE DISMUTASE 2"/>
    <property type="match status" value="1"/>
</dbReference>
<proteinExistence type="inferred from homology"/>
<feature type="binding site" evidence="5">
    <location>
        <position position="69"/>
    </location>
    <ligand>
        <name>Mn(2+)</name>
        <dbReference type="ChEBI" id="CHEBI:29035"/>
    </ligand>
</feature>
<dbReference type="OrthoDB" id="9803125at2"/>